<protein>
    <submittedName>
        <fullName evidence="1">Transposase</fullName>
    </submittedName>
</protein>
<accession>G5R5E1</accession>
<sequence length="61" mass="7172">MAKQKFRITNWRNYNKALIHRDSITFWLDDEAIQACAACVPFWWLMLVLSCESPLVESLPT</sequence>
<dbReference type="BioCyc" id="SENT913082:G120J-63-MONOMER"/>
<dbReference type="EMBL" id="AFCU01001566">
    <property type="protein sequence ID" value="EHC82721.1"/>
    <property type="molecule type" value="Genomic_DNA"/>
</dbReference>
<comment type="caution">
    <text evidence="1">The sequence shown here is derived from an EMBL/GenBank/DDBJ whole genome shotgun (WGS) entry which is preliminary data.</text>
</comment>
<name>G5R5E1_SALSE</name>
<gene>
    <name evidence="1" type="ORF">LTSESEN_4837</name>
</gene>
<proteinExistence type="predicted"/>
<organism evidence="1 2">
    <name type="scientific">Salmonella enterica subsp. enterica serovar Senftenberg str. A4-543</name>
    <dbReference type="NCBI Taxonomy" id="913082"/>
    <lineage>
        <taxon>Bacteria</taxon>
        <taxon>Pseudomonadati</taxon>
        <taxon>Pseudomonadota</taxon>
        <taxon>Gammaproteobacteria</taxon>
        <taxon>Enterobacterales</taxon>
        <taxon>Enterobacteriaceae</taxon>
        <taxon>Salmonella</taxon>
    </lineage>
</organism>
<dbReference type="Proteomes" id="UP000005065">
    <property type="component" value="Unassembled WGS sequence"/>
</dbReference>
<evidence type="ECO:0000313" key="1">
    <source>
        <dbReference type="EMBL" id="EHC82721.1"/>
    </source>
</evidence>
<dbReference type="AlphaFoldDB" id="G5R5E1"/>
<reference evidence="1 2" key="1">
    <citation type="journal article" date="2011" name="BMC Genomics">
        <title>Genome sequencing reveals diversification of virulence factor content and possible host adaptation in distinct subpopulations of Salmonella enterica.</title>
        <authorList>
            <person name="den Bakker H.C."/>
            <person name="Moreno Switt A.I."/>
            <person name="Govoni G."/>
            <person name="Cummings C.A."/>
            <person name="Ranieri M.L."/>
            <person name="Degoricija L."/>
            <person name="Hoelzer K."/>
            <person name="Rodriguez-Rivera L.D."/>
            <person name="Brown S."/>
            <person name="Bolchacova E."/>
            <person name="Furtado M.R."/>
            <person name="Wiedmann M."/>
        </authorList>
    </citation>
    <scope>NUCLEOTIDE SEQUENCE [LARGE SCALE GENOMIC DNA]</scope>
    <source>
        <strain evidence="1 2">A4-543</strain>
    </source>
</reference>
<evidence type="ECO:0000313" key="2">
    <source>
        <dbReference type="Proteomes" id="UP000005065"/>
    </source>
</evidence>